<evidence type="ECO:0000256" key="1">
    <source>
        <dbReference type="ARBA" id="ARBA00000085"/>
    </source>
</evidence>
<dbReference type="SUPFAM" id="SSF55874">
    <property type="entry name" value="ATPase domain of HSP90 chaperone/DNA topoisomerase II/histidine kinase"/>
    <property type="match status" value="1"/>
</dbReference>
<dbReference type="AlphaFoldDB" id="A0A1W5ZU46"/>
<dbReference type="Pfam" id="PF02518">
    <property type="entry name" value="HATPase_c"/>
    <property type="match status" value="1"/>
</dbReference>
<dbReference type="InterPro" id="IPR035965">
    <property type="entry name" value="PAS-like_dom_sf"/>
</dbReference>
<keyword evidence="7" id="KW-0808">Transferase</keyword>
<dbReference type="GO" id="GO:0005524">
    <property type="term" value="F:ATP binding"/>
    <property type="evidence" value="ECO:0007669"/>
    <property type="project" value="UniProtKB-KW"/>
</dbReference>
<dbReference type="InterPro" id="IPR000014">
    <property type="entry name" value="PAS"/>
</dbReference>
<dbReference type="Gene3D" id="3.30.450.20">
    <property type="entry name" value="PAS domain"/>
    <property type="match status" value="2"/>
</dbReference>
<dbReference type="Pfam" id="PF00989">
    <property type="entry name" value="PAS"/>
    <property type="match status" value="1"/>
</dbReference>
<proteinExistence type="predicted"/>
<dbReference type="Pfam" id="PF16736">
    <property type="entry name" value="sCache_like"/>
    <property type="match status" value="1"/>
</dbReference>
<dbReference type="Gene3D" id="6.10.340.10">
    <property type="match status" value="1"/>
</dbReference>
<dbReference type="EC" id="2.7.13.3" evidence="4"/>
<evidence type="ECO:0000256" key="13">
    <source>
        <dbReference type="SAM" id="Phobius"/>
    </source>
</evidence>
<dbReference type="RefSeq" id="WP_085029303.1">
    <property type="nucleotide sequence ID" value="NZ_CP020772.1"/>
</dbReference>
<dbReference type="InterPro" id="IPR003660">
    <property type="entry name" value="HAMP_dom"/>
</dbReference>
<evidence type="ECO:0000259" key="15">
    <source>
        <dbReference type="PROSITE" id="PS50112"/>
    </source>
</evidence>
<dbReference type="SUPFAM" id="SSF158472">
    <property type="entry name" value="HAMP domain-like"/>
    <property type="match status" value="1"/>
</dbReference>
<keyword evidence="11" id="KW-0902">Two-component regulatory system</keyword>
<dbReference type="NCBIfam" id="TIGR00229">
    <property type="entry name" value="sensory_box"/>
    <property type="match status" value="1"/>
</dbReference>
<keyword evidence="5" id="KW-1003">Cell membrane</keyword>
<dbReference type="InterPro" id="IPR004358">
    <property type="entry name" value="Sig_transdc_His_kin-like_C"/>
</dbReference>
<dbReference type="PROSITE" id="PS50109">
    <property type="entry name" value="HIS_KIN"/>
    <property type="match status" value="1"/>
</dbReference>
<evidence type="ECO:0000259" key="16">
    <source>
        <dbReference type="PROSITE" id="PS50885"/>
    </source>
</evidence>
<dbReference type="SMART" id="SM00091">
    <property type="entry name" value="PAS"/>
    <property type="match status" value="1"/>
</dbReference>
<dbReference type="SMART" id="SM00388">
    <property type="entry name" value="HisKA"/>
    <property type="match status" value="1"/>
</dbReference>
<reference evidence="17 18" key="1">
    <citation type="submission" date="2017-04" db="EMBL/GenBank/DDBJ databases">
        <title>The whole genome sequencing and assembly of Halobacillus mangrovi strain.</title>
        <authorList>
            <person name="Lee S.-J."/>
            <person name="Park M.-K."/>
            <person name="Kim J.-Y."/>
            <person name="Lee Y.-J."/>
            <person name="Yi H."/>
            <person name="Bahn Y.-S."/>
            <person name="Kim J.F."/>
            <person name="Lee D.-W."/>
        </authorList>
    </citation>
    <scope>NUCLEOTIDE SEQUENCE [LARGE SCALE GENOMIC DNA]</scope>
    <source>
        <strain evidence="17 18">KTB 131</strain>
    </source>
</reference>
<evidence type="ECO:0000256" key="3">
    <source>
        <dbReference type="ARBA" id="ARBA00004651"/>
    </source>
</evidence>
<evidence type="ECO:0000256" key="6">
    <source>
        <dbReference type="ARBA" id="ARBA00022553"/>
    </source>
</evidence>
<dbReference type="CDD" id="cd00075">
    <property type="entry name" value="HATPase"/>
    <property type="match status" value="1"/>
</dbReference>
<comment type="catalytic activity">
    <reaction evidence="1">
        <text>ATP + protein L-histidine = ADP + protein N-phospho-L-histidine.</text>
        <dbReference type="EC" id="2.7.13.3"/>
    </reaction>
</comment>
<dbReference type="SMART" id="SM00387">
    <property type="entry name" value="HATPase_c"/>
    <property type="match status" value="1"/>
</dbReference>
<dbReference type="OrthoDB" id="9813151at2"/>
<feature type="domain" description="HAMP" evidence="16">
    <location>
        <begin position="182"/>
        <end position="234"/>
    </location>
</feature>
<evidence type="ECO:0000259" key="14">
    <source>
        <dbReference type="PROSITE" id="PS50109"/>
    </source>
</evidence>
<evidence type="ECO:0000256" key="4">
    <source>
        <dbReference type="ARBA" id="ARBA00012438"/>
    </source>
</evidence>
<feature type="transmembrane region" description="Helical" evidence="13">
    <location>
        <begin position="158"/>
        <end position="181"/>
    </location>
</feature>
<comment type="subcellular location">
    <subcellularLocation>
        <location evidence="3">Cell membrane</location>
        <topology evidence="3">Multi-pass membrane protein</topology>
    </subcellularLocation>
    <subcellularLocation>
        <location evidence="2">Membrane raft</location>
        <topology evidence="2">Multi-pass membrane protein</topology>
    </subcellularLocation>
</comment>
<dbReference type="GO" id="GO:0045121">
    <property type="term" value="C:membrane raft"/>
    <property type="evidence" value="ECO:0007669"/>
    <property type="project" value="UniProtKB-SubCell"/>
</dbReference>
<organism evidence="17 18">
    <name type="scientific">Halobacillus mangrovi</name>
    <dbReference type="NCBI Taxonomy" id="402384"/>
    <lineage>
        <taxon>Bacteria</taxon>
        <taxon>Bacillati</taxon>
        <taxon>Bacillota</taxon>
        <taxon>Bacilli</taxon>
        <taxon>Bacillales</taxon>
        <taxon>Bacillaceae</taxon>
        <taxon>Halobacillus</taxon>
    </lineage>
</organism>
<dbReference type="InterPro" id="IPR031967">
    <property type="entry name" value="PhoR_single_Cache-like_dom"/>
</dbReference>
<dbReference type="GO" id="GO:0006355">
    <property type="term" value="P:regulation of DNA-templated transcription"/>
    <property type="evidence" value="ECO:0007669"/>
    <property type="project" value="InterPro"/>
</dbReference>
<dbReference type="PROSITE" id="PS50112">
    <property type="entry name" value="PAS"/>
    <property type="match status" value="1"/>
</dbReference>
<dbReference type="PANTHER" id="PTHR45453">
    <property type="entry name" value="PHOSPHATE REGULON SENSOR PROTEIN PHOR"/>
    <property type="match status" value="1"/>
</dbReference>
<keyword evidence="13" id="KW-0812">Transmembrane</keyword>
<dbReference type="SUPFAM" id="SSF55785">
    <property type="entry name" value="PYP-like sensor domain (PAS domain)"/>
    <property type="match status" value="1"/>
</dbReference>
<dbReference type="PRINTS" id="PR00344">
    <property type="entry name" value="BCTRLSENSOR"/>
</dbReference>
<name>A0A1W5ZU46_9BACI</name>
<accession>A0A1W5ZU46</accession>
<dbReference type="InterPro" id="IPR003661">
    <property type="entry name" value="HisK_dim/P_dom"/>
</dbReference>
<dbReference type="STRING" id="402384.HM131_08220"/>
<dbReference type="PROSITE" id="PS50885">
    <property type="entry name" value="HAMP"/>
    <property type="match status" value="1"/>
</dbReference>
<dbReference type="FunFam" id="3.30.565.10:FF:000023">
    <property type="entry name" value="PAS domain-containing sensor histidine kinase"/>
    <property type="match status" value="1"/>
</dbReference>
<keyword evidence="13" id="KW-1133">Transmembrane helix</keyword>
<gene>
    <name evidence="17" type="ORF">HM131_08220</name>
</gene>
<keyword evidence="6" id="KW-0597">Phosphoprotein</keyword>
<feature type="domain" description="PAS" evidence="15">
    <location>
        <begin position="239"/>
        <end position="275"/>
    </location>
</feature>
<dbReference type="GO" id="GO:0005886">
    <property type="term" value="C:plasma membrane"/>
    <property type="evidence" value="ECO:0007669"/>
    <property type="project" value="UniProtKB-SubCell"/>
</dbReference>
<evidence type="ECO:0000313" key="18">
    <source>
        <dbReference type="Proteomes" id="UP000192527"/>
    </source>
</evidence>
<dbReference type="GO" id="GO:0016036">
    <property type="term" value="P:cellular response to phosphate starvation"/>
    <property type="evidence" value="ECO:0007669"/>
    <property type="project" value="TreeGrafter"/>
</dbReference>
<dbReference type="CDD" id="cd00082">
    <property type="entry name" value="HisKA"/>
    <property type="match status" value="1"/>
</dbReference>
<dbReference type="EMBL" id="CP020772">
    <property type="protein sequence ID" value="ARI76826.1"/>
    <property type="molecule type" value="Genomic_DNA"/>
</dbReference>
<dbReference type="InterPro" id="IPR036890">
    <property type="entry name" value="HATPase_C_sf"/>
</dbReference>
<evidence type="ECO:0000256" key="8">
    <source>
        <dbReference type="ARBA" id="ARBA00022741"/>
    </source>
</evidence>
<dbReference type="Proteomes" id="UP000192527">
    <property type="component" value="Chromosome"/>
</dbReference>
<dbReference type="InterPro" id="IPR036097">
    <property type="entry name" value="HisK_dim/P_sf"/>
</dbReference>
<evidence type="ECO:0000256" key="5">
    <source>
        <dbReference type="ARBA" id="ARBA00022475"/>
    </source>
</evidence>
<evidence type="ECO:0000256" key="10">
    <source>
        <dbReference type="ARBA" id="ARBA00022840"/>
    </source>
</evidence>
<dbReference type="NCBIfam" id="NF046044">
    <property type="entry name" value="PnpS"/>
    <property type="match status" value="1"/>
</dbReference>
<dbReference type="InterPro" id="IPR003594">
    <property type="entry name" value="HATPase_dom"/>
</dbReference>
<dbReference type="KEGG" id="hmn:HM131_08220"/>
<dbReference type="FunFam" id="1.10.287.130:FF:000001">
    <property type="entry name" value="Two-component sensor histidine kinase"/>
    <property type="match status" value="1"/>
</dbReference>
<evidence type="ECO:0000256" key="11">
    <source>
        <dbReference type="ARBA" id="ARBA00023012"/>
    </source>
</evidence>
<evidence type="ECO:0000256" key="7">
    <source>
        <dbReference type="ARBA" id="ARBA00022679"/>
    </source>
</evidence>
<keyword evidence="8" id="KW-0547">Nucleotide-binding</keyword>
<dbReference type="GO" id="GO:0000155">
    <property type="term" value="F:phosphorelay sensor kinase activity"/>
    <property type="evidence" value="ECO:0007669"/>
    <property type="project" value="InterPro"/>
</dbReference>
<dbReference type="CDD" id="cd06225">
    <property type="entry name" value="HAMP"/>
    <property type="match status" value="1"/>
</dbReference>
<evidence type="ECO:0000313" key="17">
    <source>
        <dbReference type="EMBL" id="ARI76826.1"/>
    </source>
</evidence>
<dbReference type="SUPFAM" id="SSF47384">
    <property type="entry name" value="Homodimeric domain of signal transducing histidine kinase"/>
    <property type="match status" value="1"/>
</dbReference>
<dbReference type="GO" id="GO:0004721">
    <property type="term" value="F:phosphoprotein phosphatase activity"/>
    <property type="evidence" value="ECO:0007669"/>
    <property type="project" value="TreeGrafter"/>
</dbReference>
<evidence type="ECO:0000256" key="2">
    <source>
        <dbReference type="ARBA" id="ARBA00004314"/>
    </source>
</evidence>
<keyword evidence="18" id="KW-1185">Reference proteome</keyword>
<evidence type="ECO:0000256" key="12">
    <source>
        <dbReference type="ARBA" id="ARBA00023136"/>
    </source>
</evidence>
<keyword evidence="10" id="KW-0067">ATP-binding</keyword>
<dbReference type="Gene3D" id="1.10.287.130">
    <property type="match status" value="1"/>
</dbReference>
<protein>
    <recommendedName>
        <fullName evidence="4">histidine kinase</fullName>
        <ecNumber evidence="4">2.7.13.3</ecNumber>
    </recommendedName>
</protein>
<dbReference type="PANTHER" id="PTHR45453:SF1">
    <property type="entry name" value="PHOSPHATE REGULON SENSOR PROTEIN PHOR"/>
    <property type="match status" value="1"/>
</dbReference>
<feature type="transmembrane region" description="Helical" evidence="13">
    <location>
        <begin position="6"/>
        <end position="27"/>
    </location>
</feature>
<dbReference type="InterPro" id="IPR013767">
    <property type="entry name" value="PAS_fold"/>
</dbReference>
<sequence length="584" mass="66126">MSSNTRPLFTYTILVVIVMVGLGILLAQLTRSYFINIFEERVEVESQYFATYLERYTASEDVNEDELYKFSEQLNTGMVFISDDGEVLIDTVEAIQIISESEKQAVLSKVKAGNSEIREGKLIDNTFYFPMEIQVEDSEGTLILISPVKSLTNITKNIWLLIGFVLLLGLIVIFFIGYNVFSKYIRPIRAAANVANELAKGNYKARTYEGHFGEAGQLSQSINILARNLQEMTSTKGMQENQLEAVINNMGNGLVLIDEKGYILLVNRAFLDTFGGEKIDYISYLYHDAIPQTAVHETVQKIYMFEETISETFVLPVNIARKHLEVTGAPILSEDQKWKGTVLVFHDITELKQLEQMRKDFVANVSHELKTPITSIRGFSETLLDGAMKDEAMLEQFLHIILKESGRLQSLIQDLLELSKLEREDFYLNIEQVEIQRLLHDLLPIVQQHADKKGVNLRTKIDGETIIQGDSSRLKQVFMNLLTNAINYTWSEGDVTLNFKEKDEDIVISIADNGVGIPEEEISRIFERFYRVDKARSRNSGGTGLGLAIVKHIVEAHHGKVDVESVVNEGTTFHVSIPKKFTKT</sequence>
<feature type="domain" description="Histidine kinase" evidence="14">
    <location>
        <begin position="364"/>
        <end position="581"/>
    </location>
</feature>
<keyword evidence="12 13" id="KW-0472">Membrane</keyword>
<dbReference type="InterPro" id="IPR005467">
    <property type="entry name" value="His_kinase_dom"/>
</dbReference>
<dbReference type="Gene3D" id="3.30.565.10">
    <property type="entry name" value="Histidine kinase-like ATPase, C-terminal domain"/>
    <property type="match status" value="1"/>
</dbReference>
<dbReference type="InterPro" id="IPR050351">
    <property type="entry name" value="BphY/WalK/GraS-like"/>
</dbReference>
<keyword evidence="9 17" id="KW-0418">Kinase</keyword>
<dbReference type="CDD" id="cd00130">
    <property type="entry name" value="PAS"/>
    <property type="match status" value="1"/>
</dbReference>
<dbReference type="Pfam" id="PF00512">
    <property type="entry name" value="HisKA"/>
    <property type="match status" value="1"/>
</dbReference>
<evidence type="ECO:0000256" key="9">
    <source>
        <dbReference type="ARBA" id="ARBA00022777"/>
    </source>
</evidence>